<dbReference type="NCBIfam" id="TIGR03847">
    <property type="entry name" value="conserved hypothetical protein"/>
    <property type="match status" value="1"/>
</dbReference>
<proteinExistence type="predicted"/>
<dbReference type="EMBL" id="CAEZVB010000089">
    <property type="protein sequence ID" value="CAB4629167.1"/>
    <property type="molecule type" value="Genomic_DNA"/>
</dbReference>
<accession>A0A6J6IWR7</accession>
<protein>
    <submittedName>
        <fullName evidence="1">Unannotated protein</fullName>
    </submittedName>
</protein>
<reference evidence="1" key="1">
    <citation type="submission" date="2020-05" db="EMBL/GenBank/DDBJ databases">
        <authorList>
            <person name="Chiriac C."/>
            <person name="Salcher M."/>
            <person name="Ghai R."/>
            <person name="Kavagutti S V."/>
        </authorList>
    </citation>
    <scope>NUCLEOTIDE SEQUENCE</scope>
</reference>
<evidence type="ECO:0000313" key="1">
    <source>
        <dbReference type="EMBL" id="CAB4629167.1"/>
    </source>
</evidence>
<dbReference type="AlphaFoldDB" id="A0A6J6IWR7"/>
<sequence>MARQVFDFPEPERFVVGTVGMPGDRTFFLQARHANNVVSVVLEKQQVAALADRVEQILSVVEGTNVGFVRTIDDKPLELPIFEEFRVGTMALGWDDDVHKVFIEAYAVSDDELPDMDVNESEDEDESVDTLRVRLTPDQARSFIQRARTLVESGRPACPFCGQPLDPSGHICPRANGFKRRL</sequence>
<dbReference type="Pfam" id="PF11290">
    <property type="entry name" value="DUF3090"/>
    <property type="match status" value="1"/>
</dbReference>
<name>A0A6J6IWR7_9ZZZZ</name>
<gene>
    <name evidence="1" type="ORF">UFOPK1908_01355</name>
</gene>
<organism evidence="1">
    <name type="scientific">freshwater metagenome</name>
    <dbReference type="NCBI Taxonomy" id="449393"/>
    <lineage>
        <taxon>unclassified sequences</taxon>
        <taxon>metagenomes</taxon>
        <taxon>ecological metagenomes</taxon>
    </lineage>
</organism>
<dbReference type="InterPro" id="IPR021441">
    <property type="entry name" value="DUF3090"/>
</dbReference>